<dbReference type="GeneID" id="90590406"/>
<evidence type="ECO:0000313" key="1">
    <source>
        <dbReference type="EMBL" id="WEL19963.1"/>
    </source>
</evidence>
<keyword evidence="2" id="KW-1185">Reference proteome</keyword>
<sequence>MRKTLAALILICMISPGISQEPDNITVELEFSPSNAYMEGQSYENTQVLTAPSFGYVSSSQPLGLVSYNEDPLRIGFIDSERYYITQKTGEFLIPFTRNGAGAIEDRRELIESGELLTRLNPSIGFPLGAERVIRVSYHFTYKVSEIVGPKTGIEEILVRNSIHAGNQTELTLRTS</sequence>
<dbReference type="Proteomes" id="UP001218034">
    <property type="component" value="Chromosome"/>
</dbReference>
<name>A0ABY8CFI3_9ARCH</name>
<protein>
    <recommendedName>
        <fullName evidence="3">Gingipain propeptide domain-containing protein</fullName>
    </recommendedName>
</protein>
<dbReference type="RefSeq" id="WP_347721792.1">
    <property type="nucleotide sequence ID" value="NZ_CP104395.1"/>
</dbReference>
<reference evidence="1 2" key="1">
    <citation type="submission" date="2022-09" db="EMBL/GenBank/DDBJ databases">
        <title>Xylan utilization by haloarchaea-nanohaloarchaea associations.</title>
        <authorList>
            <person name="Yakimov M."/>
        </authorList>
    </citation>
    <scope>NUCLEOTIDE SEQUENCE [LARGE SCALE GENOMIC DNA]</scope>
    <source>
        <strain evidence="1 2">SVXNc</strain>
    </source>
</reference>
<proteinExistence type="predicted"/>
<organism evidence="1 2">
    <name type="scientific">Candidatus Nanohalococcus occultus</name>
    <dbReference type="NCBI Taxonomy" id="2978047"/>
    <lineage>
        <taxon>Archaea</taxon>
        <taxon>Candidatus Nanohalarchaeota</taxon>
        <taxon>Candidatus Nanohalarchaeota incertae sedis</taxon>
        <taxon>Candidatus Nanohalococcus</taxon>
    </lineage>
</organism>
<evidence type="ECO:0000313" key="2">
    <source>
        <dbReference type="Proteomes" id="UP001218034"/>
    </source>
</evidence>
<gene>
    <name evidence="1" type="ORF">SVXNc_0968</name>
</gene>
<dbReference type="EMBL" id="CP104395">
    <property type="protein sequence ID" value="WEL19963.1"/>
    <property type="molecule type" value="Genomic_DNA"/>
</dbReference>
<evidence type="ECO:0008006" key="3">
    <source>
        <dbReference type="Google" id="ProtNLM"/>
    </source>
</evidence>
<accession>A0ABY8CFI3</accession>